<organism evidence="9 10">
    <name type="scientific">Cellulomonas hominis</name>
    <dbReference type="NCBI Taxonomy" id="156981"/>
    <lineage>
        <taxon>Bacteria</taxon>
        <taxon>Bacillati</taxon>
        <taxon>Actinomycetota</taxon>
        <taxon>Actinomycetes</taxon>
        <taxon>Micrococcales</taxon>
        <taxon>Cellulomonadaceae</taxon>
        <taxon>Cellulomonas</taxon>
    </lineage>
</organism>
<dbReference type="RefSeq" id="WP_154728056.1">
    <property type="nucleotide sequence ID" value="NZ_SZYE01000006.1"/>
</dbReference>
<dbReference type="PROSITE" id="PS51898">
    <property type="entry name" value="TYR_RECOMBINASE"/>
    <property type="match status" value="1"/>
</dbReference>
<dbReference type="PANTHER" id="PTHR30629:SF2">
    <property type="entry name" value="PROPHAGE INTEGRASE INTS-RELATED"/>
    <property type="match status" value="1"/>
</dbReference>
<comment type="similarity">
    <text evidence="1">Belongs to the 'phage' integrase family.</text>
</comment>
<dbReference type="EMBL" id="SZYE01000006">
    <property type="protein sequence ID" value="TKR27168.1"/>
    <property type="molecule type" value="Genomic_DNA"/>
</dbReference>
<evidence type="ECO:0000256" key="1">
    <source>
        <dbReference type="ARBA" id="ARBA00008857"/>
    </source>
</evidence>
<name>A0A7Z8K1S9_9CELL</name>
<evidence type="ECO:0000256" key="3">
    <source>
        <dbReference type="ARBA" id="ARBA00023125"/>
    </source>
</evidence>
<dbReference type="CDD" id="cd01189">
    <property type="entry name" value="INT_ICEBs1_C_like"/>
    <property type="match status" value="1"/>
</dbReference>
<dbReference type="PANTHER" id="PTHR30629">
    <property type="entry name" value="PROPHAGE INTEGRASE"/>
    <property type="match status" value="1"/>
</dbReference>
<dbReference type="InterPro" id="IPR002104">
    <property type="entry name" value="Integrase_catalytic"/>
</dbReference>
<dbReference type="GO" id="GO:0015074">
    <property type="term" value="P:DNA integration"/>
    <property type="evidence" value="ECO:0007669"/>
    <property type="project" value="UniProtKB-KW"/>
</dbReference>
<dbReference type="Pfam" id="PF00589">
    <property type="entry name" value="Phage_integrase"/>
    <property type="match status" value="1"/>
</dbReference>
<gene>
    <name evidence="9" type="ORF">FA014_02080</name>
</gene>
<sequence length="372" mass="40709">MASVEDRWWSRDAAGRRVRTERYGTGLRWRATWHEDGGARRRRSFPTKDAAQAHLEDVGASQRAGTYVSPDRGAITVAEMAERWYRAQVHQRASSLEAVRRRLDRTVLPTLGSGTLADLDRSAVQDAVTEWSTRLAPGTVRNAYVYLAGVCSLAVEERRIVSTPCRRINLPPDAEKLIDPLPIGKVQDLVDALWVPYRPMAALIVASGVRPGEARGLTGDRVVPIEGGARVRIDRQMVSRNSCRPEWGPLKTPASYRTLSIGAVALEQLGPLDDGLVLTTGQGRVITRGMASSAWRAAAAKVGLPTGSGWHDLRHFHASKLIAGGSSPRAVASRLGHKDPTETLRTYAHLWPDDDDRMRDATDGLIVLPDAA</sequence>
<dbReference type="PROSITE" id="PS51900">
    <property type="entry name" value="CB"/>
    <property type="match status" value="1"/>
</dbReference>
<comment type="caution">
    <text evidence="9">The sequence shown here is derived from an EMBL/GenBank/DDBJ whole genome shotgun (WGS) entry which is preliminary data.</text>
</comment>
<dbReference type="Gene3D" id="1.10.443.10">
    <property type="entry name" value="Intergrase catalytic core"/>
    <property type="match status" value="1"/>
</dbReference>
<accession>A0A7Z8K1S9</accession>
<protein>
    <submittedName>
        <fullName evidence="9">Site-specific integrase</fullName>
    </submittedName>
</protein>
<reference evidence="9 10" key="1">
    <citation type="submission" date="2019-05" db="EMBL/GenBank/DDBJ databases">
        <title>Genome sequence of Cellulomonas hominis strain CS1.</title>
        <authorList>
            <person name="Belmont J."/>
            <person name="Maclea K.S."/>
        </authorList>
    </citation>
    <scope>NUCLEOTIDE SEQUENCE [LARGE SCALE GENOMIC DNA]</scope>
    <source>
        <strain evidence="9 10">CS1</strain>
    </source>
</reference>
<keyword evidence="4" id="KW-0233">DNA recombination</keyword>
<keyword evidence="2" id="KW-0229">DNA integration</keyword>
<dbReference type="OrthoDB" id="1822491at2"/>
<feature type="region of interest" description="Disordered" evidence="6">
    <location>
        <begin position="38"/>
        <end position="63"/>
    </location>
</feature>
<dbReference type="SUPFAM" id="SSF56349">
    <property type="entry name" value="DNA breaking-rejoining enzymes"/>
    <property type="match status" value="1"/>
</dbReference>
<evidence type="ECO:0000256" key="2">
    <source>
        <dbReference type="ARBA" id="ARBA00022908"/>
    </source>
</evidence>
<dbReference type="InterPro" id="IPR011010">
    <property type="entry name" value="DNA_brk_join_enz"/>
</dbReference>
<dbReference type="InterPro" id="IPR050808">
    <property type="entry name" value="Phage_Integrase"/>
</dbReference>
<dbReference type="InterPro" id="IPR013762">
    <property type="entry name" value="Integrase-like_cat_sf"/>
</dbReference>
<feature type="domain" description="Tyr recombinase" evidence="7">
    <location>
        <begin position="176"/>
        <end position="363"/>
    </location>
</feature>
<evidence type="ECO:0000259" key="8">
    <source>
        <dbReference type="PROSITE" id="PS51900"/>
    </source>
</evidence>
<dbReference type="GO" id="GO:0003677">
    <property type="term" value="F:DNA binding"/>
    <property type="evidence" value="ECO:0007669"/>
    <property type="project" value="UniProtKB-UniRule"/>
</dbReference>
<proteinExistence type="inferred from homology"/>
<dbReference type="InterPro" id="IPR044068">
    <property type="entry name" value="CB"/>
</dbReference>
<evidence type="ECO:0000313" key="10">
    <source>
        <dbReference type="Proteomes" id="UP000308121"/>
    </source>
</evidence>
<dbReference type="InterPro" id="IPR010998">
    <property type="entry name" value="Integrase_recombinase_N"/>
</dbReference>
<evidence type="ECO:0000256" key="4">
    <source>
        <dbReference type="ARBA" id="ARBA00023172"/>
    </source>
</evidence>
<evidence type="ECO:0000256" key="5">
    <source>
        <dbReference type="PROSITE-ProRule" id="PRU01248"/>
    </source>
</evidence>
<dbReference type="Proteomes" id="UP000308121">
    <property type="component" value="Unassembled WGS sequence"/>
</dbReference>
<dbReference type="AlphaFoldDB" id="A0A7Z8K1S9"/>
<dbReference type="Gene3D" id="1.10.150.130">
    <property type="match status" value="1"/>
</dbReference>
<evidence type="ECO:0000313" key="9">
    <source>
        <dbReference type="EMBL" id="TKR27168.1"/>
    </source>
</evidence>
<keyword evidence="3 5" id="KW-0238">DNA-binding</keyword>
<evidence type="ECO:0000259" key="7">
    <source>
        <dbReference type="PROSITE" id="PS51898"/>
    </source>
</evidence>
<feature type="domain" description="Core-binding (CB)" evidence="8">
    <location>
        <begin position="75"/>
        <end position="155"/>
    </location>
</feature>
<dbReference type="GO" id="GO:0006310">
    <property type="term" value="P:DNA recombination"/>
    <property type="evidence" value="ECO:0007669"/>
    <property type="project" value="UniProtKB-KW"/>
</dbReference>
<evidence type="ECO:0000256" key="6">
    <source>
        <dbReference type="SAM" id="MobiDB-lite"/>
    </source>
</evidence>